<sequence length="228" mass="26356">MIYVTGDTHGQHDFGKLQFFARQNPALSREDYVIVAGDFGGVWSAKTLDADLKPYEELPFTVLFIDGNHENFDLLNACPVEEWKGGKIHRIRPNIIHLMRGQVFVIEGKKIFTFGGASSVDREMRTEGVSWWAAEVPDYAEFDEGIANLKHHDNTVDYIITHTADERAMYYPAMVRMLARKEVRPENRMLSAFEDTVTYRHWYFGHYHIDASVNTRKTVLYHEIVPLD</sequence>
<dbReference type="SUPFAM" id="SSF56300">
    <property type="entry name" value="Metallo-dependent phosphatases"/>
    <property type="match status" value="1"/>
</dbReference>
<dbReference type="AlphaFoldDB" id="A0A9D1NB88"/>
<feature type="domain" description="Calcineurin-like phosphoesterase" evidence="1">
    <location>
        <begin position="2"/>
        <end position="209"/>
    </location>
</feature>
<reference evidence="2" key="1">
    <citation type="submission" date="2020-10" db="EMBL/GenBank/DDBJ databases">
        <authorList>
            <person name="Gilroy R."/>
        </authorList>
    </citation>
    <scope>NUCLEOTIDE SEQUENCE</scope>
    <source>
        <strain evidence="2">23406</strain>
    </source>
</reference>
<dbReference type="Gene3D" id="3.60.21.10">
    <property type="match status" value="1"/>
</dbReference>
<name>A0A9D1NB88_9FIRM</name>
<dbReference type="InterPro" id="IPR029052">
    <property type="entry name" value="Metallo-depent_PP-like"/>
</dbReference>
<evidence type="ECO:0000313" key="3">
    <source>
        <dbReference type="Proteomes" id="UP000886891"/>
    </source>
</evidence>
<accession>A0A9D1NB88</accession>
<gene>
    <name evidence="2" type="ORF">IAB14_01160</name>
</gene>
<dbReference type="Pfam" id="PF00149">
    <property type="entry name" value="Metallophos"/>
    <property type="match status" value="1"/>
</dbReference>
<evidence type="ECO:0000259" key="1">
    <source>
        <dbReference type="Pfam" id="PF00149"/>
    </source>
</evidence>
<proteinExistence type="predicted"/>
<dbReference type="EMBL" id="DVOH01000012">
    <property type="protein sequence ID" value="HIU99705.1"/>
    <property type="molecule type" value="Genomic_DNA"/>
</dbReference>
<dbReference type="Proteomes" id="UP000886891">
    <property type="component" value="Unassembled WGS sequence"/>
</dbReference>
<reference evidence="2" key="2">
    <citation type="journal article" date="2021" name="PeerJ">
        <title>Extensive microbial diversity within the chicken gut microbiome revealed by metagenomics and culture.</title>
        <authorList>
            <person name="Gilroy R."/>
            <person name="Ravi A."/>
            <person name="Getino M."/>
            <person name="Pursley I."/>
            <person name="Horton D.L."/>
            <person name="Alikhan N.F."/>
            <person name="Baker D."/>
            <person name="Gharbi K."/>
            <person name="Hall N."/>
            <person name="Watson M."/>
            <person name="Adriaenssens E.M."/>
            <person name="Foster-Nyarko E."/>
            <person name="Jarju S."/>
            <person name="Secka A."/>
            <person name="Antonio M."/>
            <person name="Oren A."/>
            <person name="Chaudhuri R.R."/>
            <person name="La Ragione R."/>
            <person name="Hildebrand F."/>
            <person name="Pallen M.J."/>
        </authorList>
    </citation>
    <scope>NUCLEOTIDE SEQUENCE</scope>
    <source>
        <strain evidence="2">23406</strain>
    </source>
</reference>
<evidence type="ECO:0000313" key="2">
    <source>
        <dbReference type="EMBL" id="HIU99705.1"/>
    </source>
</evidence>
<organism evidence="2 3">
    <name type="scientific">Candidatus Stercoripulliclostridium merdipullorum</name>
    <dbReference type="NCBI Taxonomy" id="2840952"/>
    <lineage>
        <taxon>Bacteria</taxon>
        <taxon>Bacillati</taxon>
        <taxon>Bacillota</taxon>
        <taxon>Clostridia</taxon>
        <taxon>Eubacteriales</taxon>
        <taxon>Candidatus Stercoripulliclostridium</taxon>
    </lineage>
</organism>
<dbReference type="GO" id="GO:0016787">
    <property type="term" value="F:hydrolase activity"/>
    <property type="evidence" value="ECO:0007669"/>
    <property type="project" value="InterPro"/>
</dbReference>
<comment type="caution">
    <text evidence="2">The sequence shown here is derived from an EMBL/GenBank/DDBJ whole genome shotgun (WGS) entry which is preliminary data.</text>
</comment>
<protein>
    <submittedName>
        <fullName evidence="2">Metallophosphoesterase</fullName>
    </submittedName>
</protein>
<dbReference type="CDD" id="cd00838">
    <property type="entry name" value="MPP_superfamily"/>
    <property type="match status" value="1"/>
</dbReference>
<dbReference type="InterPro" id="IPR004843">
    <property type="entry name" value="Calcineurin-like_PHP"/>
</dbReference>